<dbReference type="PANTHER" id="PTHR23119">
    <property type="entry name" value="DISCS LARGE"/>
    <property type="match status" value="1"/>
</dbReference>
<dbReference type="PROSITE" id="PS50106">
    <property type="entry name" value="PDZ"/>
    <property type="match status" value="3"/>
</dbReference>
<dbReference type="Pfam" id="PF00625">
    <property type="entry name" value="Guanylate_kin"/>
    <property type="match status" value="1"/>
</dbReference>
<comment type="subcellular location">
    <subcellularLocation>
        <location evidence="1">Membrane</location>
        <topology evidence="1">Peripheral membrane protein</topology>
    </subcellularLocation>
</comment>
<dbReference type="SUPFAM" id="SSF50156">
    <property type="entry name" value="PDZ domain-like"/>
    <property type="match status" value="3"/>
</dbReference>
<evidence type="ECO:0000313" key="11">
    <source>
        <dbReference type="Ensembl" id="ENSHHUP00000059606.1"/>
    </source>
</evidence>
<dbReference type="InterPro" id="IPR008144">
    <property type="entry name" value="Guanylate_kin-like_dom"/>
</dbReference>
<dbReference type="GO" id="GO:0043113">
    <property type="term" value="P:receptor clustering"/>
    <property type="evidence" value="ECO:0007669"/>
    <property type="project" value="TreeGrafter"/>
</dbReference>
<dbReference type="CDD" id="cd06795">
    <property type="entry name" value="PDZ3_Dlg1-2-4-like"/>
    <property type="match status" value="1"/>
</dbReference>
<dbReference type="CDD" id="cd11861">
    <property type="entry name" value="SH3_DLG-like"/>
    <property type="match status" value="1"/>
</dbReference>
<dbReference type="InterPro" id="IPR036034">
    <property type="entry name" value="PDZ_sf"/>
</dbReference>
<dbReference type="InterPro" id="IPR001478">
    <property type="entry name" value="PDZ"/>
</dbReference>
<dbReference type="Proteomes" id="UP000314982">
    <property type="component" value="Unassembled WGS sequence"/>
</dbReference>
<dbReference type="GO" id="GO:0043005">
    <property type="term" value="C:neuron projection"/>
    <property type="evidence" value="ECO:0007669"/>
    <property type="project" value="TreeGrafter"/>
</dbReference>
<dbReference type="FunFam" id="2.30.42.10:FF:000002">
    <property type="entry name" value="Disks large homolog 4 isoform 2"/>
    <property type="match status" value="1"/>
</dbReference>
<organism evidence="11 12">
    <name type="scientific">Hucho hucho</name>
    <name type="common">huchen</name>
    <dbReference type="NCBI Taxonomy" id="62062"/>
    <lineage>
        <taxon>Eukaryota</taxon>
        <taxon>Metazoa</taxon>
        <taxon>Chordata</taxon>
        <taxon>Craniata</taxon>
        <taxon>Vertebrata</taxon>
        <taxon>Euteleostomi</taxon>
        <taxon>Actinopterygii</taxon>
        <taxon>Neopterygii</taxon>
        <taxon>Teleostei</taxon>
        <taxon>Protacanthopterygii</taxon>
        <taxon>Salmoniformes</taxon>
        <taxon>Salmonidae</taxon>
        <taxon>Salmoninae</taxon>
        <taxon>Hucho</taxon>
    </lineage>
</organism>
<protein>
    <recommendedName>
        <fullName evidence="13">Discs large homolog 1-like protein</fullName>
    </recommendedName>
</protein>
<dbReference type="GO" id="GO:0035255">
    <property type="term" value="F:ionotropic glutamate receptor binding"/>
    <property type="evidence" value="ECO:0007669"/>
    <property type="project" value="TreeGrafter"/>
</dbReference>
<evidence type="ECO:0000256" key="2">
    <source>
        <dbReference type="ARBA" id="ARBA00007014"/>
    </source>
</evidence>
<dbReference type="InterPro" id="IPR001452">
    <property type="entry name" value="SH3_domain"/>
</dbReference>
<feature type="domain" description="PDZ" evidence="10">
    <location>
        <begin position="259"/>
        <end position="340"/>
    </location>
</feature>
<dbReference type="SUPFAM" id="SSF52540">
    <property type="entry name" value="P-loop containing nucleoside triphosphate hydrolases"/>
    <property type="match status" value="1"/>
</dbReference>
<keyword evidence="3 6" id="KW-0728">SH3 domain</keyword>
<feature type="region of interest" description="Disordered" evidence="7">
    <location>
        <begin position="222"/>
        <end position="248"/>
    </location>
</feature>
<feature type="domain" description="Guanylate kinase-like" evidence="9">
    <location>
        <begin position="456"/>
        <end position="631"/>
    </location>
</feature>
<dbReference type="FunFam" id="2.30.42.10:FF:000001">
    <property type="entry name" value="Disks large homolog 1 isoform 2"/>
    <property type="match status" value="1"/>
</dbReference>
<dbReference type="SMART" id="SM00326">
    <property type="entry name" value="SH3"/>
    <property type="match status" value="1"/>
</dbReference>
<reference evidence="11" key="2">
    <citation type="submission" date="2025-08" db="UniProtKB">
        <authorList>
            <consortium name="Ensembl"/>
        </authorList>
    </citation>
    <scope>IDENTIFICATION</scope>
</reference>
<keyword evidence="4" id="KW-0677">Repeat</keyword>
<dbReference type="AlphaFoldDB" id="A0A4W5P4P3"/>
<dbReference type="FunFam" id="2.30.42.10:FF:000049">
    <property type="entry name" value="disks large homolog 1 isoform X1"/>
    <property type="match status" value="1"/>
</dbReference>
<dbReference type="GO" id="GO:0019901">
    <property type="term" value="F:protein kinase binding"/>
    <property type="evidence" value="ECO:0007669"/>
    <property type="project" value="TreeGrafter"/>
</dbReference>
<accession>A0A4W5P4P3</accession>
<keyword evidence="12" id="KW-1185">Reference proteome</keyword>
<feature type="domain" description="PDZ" evidence="10">
    <location>
        <begin position="18"/>
        <end position="106"/>
    </location>
</feature>
<dbReference type="GO" id="GO:0016323">
    <property type="term" value="C:basolateral plasma membrane"/>
    <property type="evidence" value="ECO:0007669"/>
    <property type="project" value="TreeGrafter"/>
</dbReference>
<feature type="domain" description="SH3" evidence="8">
    <location>
        <begin position="374"/>
        <end position="444"/>
    </location>
</feature>
<dbReference type="GO" id="GO:0099072">
    <property type="term" value="P:regulation of postsynaptic membrane neurotransmitter receptor levels"/>
    <property type="evidence" value="ECO:0007669"/>
    <property type="project" value="TreeGrafter"/>
</dbReference>
<dbReference type="InterPro" id="IPR036028">
    <property type="entry name" value="SH3-like_dom_sf"/>
</dbReference>
<evidence type="ECO:0000256" key="4">
    <source>
        <dbReference type="ARBA" id="ARBA00022737"/>
    </source>
</evidence>
<name>A0A4W5P4P3_9TELE</name>
<dbReference type="Gene3D" id="3.40.50.300">
    <property type="entry name" value="P-loop containing nucleotide triphosphate hydrolases"/>
    <property type="match status" value="1"/>
</dbReference>
<evidence type="ECO:0000256" key="1">
    <source>
        <dbReference type="ARBA" id="ARBA00004170"/>
    </source>
</evidence>
<evidence type="ECO:0000256" key="7">
    <source>
        <dbReference type="SAM" id="MobiDB-lite"/>
    </source>
</evidence>
<dbReference type="InterPro" id="IPR050614">
    <property type="entry name" value="Synaptic_Scaffolding_LAP-MAGUK"/>
</dbReference>
<dbReference type="Gene3D" id="2.30.42.10">
    <property type="match status" value="3"/>
</dbReference>
<dbReference type="Gene3D" id="2.30.30.40">
    <property type="entry name" value="SH3 Domains"/>
    <property type="match status" value="1"/>
</dbReference>
<dbReference type="FunFam" id="3.30.63.10:FF:000001">
    <property type="entry name" value="Disks large homolog 1 isoform 2"/>
    <property type="match status" value="1"/>
</dbReference>
<feature type="compositionally biased region" description="Polar residues" evidence="7">
    <location>
        <begin position="226"/>
        <end position="237"/>
    </location>
</feature>
<dbReference type="GO" id="GO:0097120">
    <property type="term" value="P:receptor localization to synapse"/>
    <property type="evidence" value="ECO:0007669"/>
    <property type="project" value="TreeGrafter"/>
</dbReference>
<evidence type="ECO:0000256" key="5">
    <source>
        <dbReference type="ARBA" id="ARBA00023136"/>
    </source>
</evidence>
<evidence type="ECO:0000259" key="9">
    <source>
        <dbReference type="PROSITE" id="PS50052"/>
    </source>
</evidence>
<sequence length="646" mass="71835">MGRKRSRARLESWRLRKQVEVGQTGNSELGFSIAGGTDNPHIGEDPSIFITKIIPGGAAAQDGRLRVNDCILRVNEADVRDVTHSKAVEALKVSGCIVRLYVHRRKSLSEKIMELNLVKGPKGLGFSIAGGVRNQHIPGDNSIYVTKIIEGGAAHKDGRLQIGDKLLAVNSACLDEVSHEDAVEALKNIPDVVYLKVAKPTSVFMNDSFSPPDINNSYSPHKDNHISPSNYLSQPHTPATPGRYSPIPKSILGDDERRKVVLHRGSTGLGFNIVGGEDGEGIFISFILAGGPADLCGELRKGDRIISVNGVELHSATHEQAAAALKNAGQTVTIVAQYRPEEYSRFEAKIHDLREQMMNSSISSGSGSLRTSQKRTLYVRALFDYNRTKDSGLPSQGLNFHFGDILHVVNASDDEWWQARQVTHKEEVDEVGVIPSGQEENVLSYEPVTQQEVNYTRPVIILGPMKDSINDDLISEFPNKFGSCVPHTTRLKRDYEVDARDYHFVVSREQMEKDIQDHKFIEAGQYNNHLYGTSVQSVREVAEKGKHCILDVSGNAIKRLQSTMLYPIAIFVKPKSVENILEINKRLTEDQGRKTFDRAIKLEQEFIEHFTAIVQGDSLEEIYNTVKIIIEEQSGPFIWVPAKEKL</sequence>
<dbReference type="PROSITE" id="PS00856">
    <property type="entry name" value="GUANYLATE_KINASE_1"/>
    <property type="match status" value="1"/>
</dbReference>
<dbReference type="PANTHER" id="PTHR23119:SF5">
    <property type="entry name" value="DISKS LARGE HOMOLOG 1"/>
    <property type="match status" value="1"/>
</dbReference>
<evidence type="ECO:0000259" key="10">
    <source>
        <dbReference type="PROSITE" id="PS50106"/>
    </source>
</evidence>
<dbReference type="InterPro" id="IPR027417">
    <property type="entry name" value="P-loop_NTPase"/>
</dbReference>
<dbReference type="CDD" id="cd06723">
    <property type="entry name" value="PDZ1_Dlg1-2-4-like"/>
    <property type="match status" value="1"/>
</dbReference>
<evidence type="ECO:0000256" key="6">
    <source>
        <dbReference type="PROSITE-ProRule" id="PRU00192"/>
    </source>
</evidence>
<dbReference type="Ensembl" id="ENSHHUT00000061642.1">
    <property type="protein sequence ID" value="ENSHHUP00000059606.1"/>
    <property type="gene ID" value="ENSHHUG00000035145.1"/>
</dbReference>
<feature type="domain" description="PDZ" evidence="10">
    <location>
        <begin position="114"/>
        <end position="201"/>
    </location>
</feature>
<dbReference type="InterPro" id="IPR020590">
    <property type="entry name" value="Guanylate_kinase_CS"/>
</dbReference>
<evidence type="ECO:0000259" key="8">
    <source>
        <dbReference type="PROSITE" id="PS50002"/>
    </source>
</evidence>
<dbReference type="FunFam" id="3.40.50.300:FF:001402">
    <property type="entry name" value="Discs, large homolog 3 (Drosophila)"/>
    <property type="match status" value="1"/>
</dbReference>
<dbReference type="SMART" id="SM00072">
    <property type="entry name" value="GuKc"/>
    <property type="match status" value="1"/>
</dbReference>
<reference evidence="12" key="1">
    <citation type="submission" date="2018-06" db="EMBL/GenBank/DDBJ databases">
        <title>Genome assembly of Danube salmon.</title>
        <authorList>
            <person name="Macqueen D.J."/>
            <person name="Gundappa M.K."/>
        </authorList>
    </citation>
    <scope>NUCLEOTIDE SEQUENCE [LARGE SCALE GENOMIC DNA]</scope>
</reference>
<proteinExistence type="inferred from homology"/>
<dbReference type="GO" id="GO:0098609">
    <property type="term" value="P:cell-cell adhesion"/>
    <property type="evidence" value="ECO:0007669"/>
    <property type="project" value="TreeGrafter"/>
</dbReference>
<evidence type="ECO:0008006" key="13">
    <source>
        <dbReference type="Google" id="ProtNLM"/>
    </source>
</evidence>
<dbReference type="SUPFAM" id="SSF50044">
    <property type="entry name" value="SH3-domain"/>
    <property type="match status" value="1"/>
</dbReference>
<dbReference type="Pfam" id="PF10600">
    <property type="entry name" value="PDZ_assoc"/>
    <property type="match status" value="1"/>
</dbReference>
<evidence type="ECO:0000313" key="12">
    <source>
        <dbReference type="Proteomes" id="UP000314982"/>
    </source>
</evidence>
<dbReference type="GO" id="GO:0045197">
    <property type="term" value="P:establishment or maintenance of epithelial cell apical/basal polarity"/>
    <property type="evidence" value="ECO:0007669"/>
    <property type="project" value="TreeGrafter"/>
</dbReference>
<comment type="similarity">
    <text evidence="2">Belongs to the MAGUK family.</text>
</comment>
<dbReference type="InterPro" id="IPR019583">
    <property type="entry name" value="DLG1-4_PDZ_assoc"/>
</dbReference>
<dbReference type="GO" id="GO:0007268">
    <property type="term" value="P:chemical synaptic transmission"/>
    <property type="evidence" value="ECO:0007669"/>
    <property type="project" value="TreeGrafter"/>
</dbReference>
<dbReference type="GeneTree" id="ENSGT00940000164867"/>
<dbReference type="GO" id="GO:0098839">
    <property type="term" value="C:postsynaptic density membrane"/>
    <property type="evidence" value="ECO:0007669"/>
    <property type="project" value="TreeGrafter"/>
</dbReference>
<dbReference type="CDD" id="cd06724">
    <property type="entry name" value="PDZ2_Dlg1-2-4-like"/>
    <property type="match status" value="1"/>
</dbReference>
<keyword evidence="5" id="KW-0472">Membrane</keyword>
<dbReference type="Pfam" id="PF00018">
    <property type="entry name" value="SH3_1"/>
    <property type="match status" value="1"/>
</dbReference>
<dbReference type="InterPro" id="IPR008145">
    <property type="entry name" value="GK/Ca_channel_bsu"/>
</dbReference>
<dbReference type="Gene3D" id="3.30.63.10">
    <property type="entry name" value="Guanylate Kinase phosphate binding domain"/>
    <property type="match status" value="1"/>
</dbReference>
<dbReference type="PROSITE" id="PS50002">
    <property type="entry name" value="SH3"/>
    <property type="match status" value="1"/>
</dbReference>
<reference evidence="11" key="3">
    <citation type="submission" date="2025-09" db="UniProtKB">
        <authorList>
            <consortium name="Ensembl"/>
        </authorList>
    </citation>
    <scope>IDENTIFICATION</scope>
</reference>
<dbReference type="SMART" id="SM00228">
    <property type="entry name" value="PDZ"/>
    <property type="match status" value="3"/>
</dbReference>
<evidence type="ECO:0000256" key="3">
    <source>
        <dbReference type="ARBA" id="ARBA00022443"/>
    </source>
</evidence>
<dbReference type="GO" id="GO:0031594">
    <property type="term" value="C:neuromuscular junction"/>
    <property type="evidence" value="ECO:0007669"/>
    <property type="project" value="TreeGrafter"/>
</dbReference>
<dbReference type="CDD" id="cd00071">
    <property type="entry name" value="GMPK"/>
    <property type="match status" value="1"/>
</dbReference>
<dbReference type="Pfam" id="PF00595">
    <property type="entry name" value="PDZ"/>
    <property type="match status" value="3"/>
</dbReference>
<dbReference type="PROSITE" id="PS50052">
    <property type="entry name" value="GUANYLATE_KINASE_2"/>
    <property type="match status" value="1"/>
</dbReference>